<protein>
    <recommendedName>
        <fullName evidence="3">Neutral/alkaline non-lysosomal ceramidase, N-terminal</fullName>
    </recommendedName>
</protein>
<reference evidence="2" key="1">
    <citation type="submission" date="2017-02" db="EMBL/GenBank/DDBJ databases">
        <authorList>
            <person name="Varghese N."/>
            <person name="Submissions S."/>
        </authorList>
    </citation>
    <scope>NUCLEOTIDE SEQUENCE [LARGE SCALE GENOMIC DNA]</scope>
    <source>
        <strain evidence="2">DSM 24091</strain>
    </source>
</reference>
<dbReference type="EMBL" id="FUZF01000020">
    <property type="protein sequence ID" value="SKC01730.1"/>
    <property type="molecule type" value="Genomic_DNA"/>
</dbReference>
<organism evidence="1 2">
    <name type="scientific">Sphingobacterium nematocida</name>
    <dbReference type="NCBI Taxonomy" id="1513896"/>
    <lineage>
        <taxon>Bacteria</taxon>
        <taxon>Pseudomonadati</taxon>
        <taxon>Bacteroidota</taxon>
        <taxon>Sphingobacteriia</taxon>
        <taxon>Sphingobacteriales</taxon>
        <taxon>Sphingobacteriaceae</taxon>
        <taxon>Sphingobacterium</taxon>
    </lineage>
</organism>
<sequence>MSMLYANASQIDITPPLGTVINGEFTCRYANAIADPLYAKAIYLRQGRVKLLLIVVDICVMKREFLDPIKAEIERQTGMPIANQLISSTHAHSTGSVADLLLAHADLGYRKLLSERLLDLATLVVEDPKPVKIAFGRVSKPEHVTCRRYHMKDSYQANNPVSGLTDRVKTNPFGAEENIVERNSEPDGELCYLGIQTISGTWIALLANYGLHYVGDCPRNTISADYFGYFAKAVGQLLGTTDAVIAMTNGTSGEVNIWDFIDGNRYPKEDHAKSKFIADDLASAVVESLKVADWELDPELHCVALDLILRKRLISSELLERANKIVKSTDYEQLSYSDEDLYEKVYAREQLLLEDHPDSVQFPIQSIRIGKTQIGALGGEFFAATGLSLKSIFPQYFTITMANDYVGYVPPAHEFEKGGYETWRARSSFLTEQAEAQIKQSLIELLNEQRDVNKR</sequence>
<dbReference type="STRING" id="1513896.SAMN05660841_03649"/>
<accession>A0A1T5G039</accession>
<evidence type="ECO:0000313" key="1">
    <source>
        <dbReference type="EMBL" id="SKC01730.1"/>
    </source>
</evidence>
<dbReference type="Proteomes" id="UP000190150">
    <property type="component" value="Unassembled WGS sequence"/>
</dbReference>
<keyword evidence="2" id="KW-1185">Reference proteome</keyword>
<name>A0A1T5G039_9SPHI</name>
<dbReference type="AlphaFoldDB" id="A0A1T5G039"/>
<proteinExistence type="predicted"/>
<evidence type="ECO:0008006" key="3">
    <source>
        <dbReference type="Google" id="ProtNLM"/>
    </source>
</evidence>
<gene>
    <name evidence="1" type="ORF">SAMN05660841_03649</name>
</gene>
<dbReference type="OrthoDB" id="917785at2"/>
<dbReference type="RefSeq" id="WP_139375378.1">
    <property type="nucleotide sequence ID" value="NZ_FUZF01000020.1"/>
</dbReference>
<evidence type="ECO:0000313" key="2">
    <source>
        <dbReference type="Proteomes" id="UP000190150"/>
    </source>
</evidence>